<name>A0AA96KMK7_9CAUD</name>
<evidence type="ECO:0000256" key="2">
    <source>
        <dbReference type="SAM" id="MobiDB-lite"/>
    </source>
</evidence>
<dbReference type="EMBL" id="OR521074">
    <property type="protein sequence ID" value="WNO27306.1"/>
    <property type="molecule type" value="Genomic_DNA"/>
</dbReference>
<feature type="region of interest" description="Disordered" evidence="2">
    <location>
        <begin position="1"/>
        <end position="35"/>
    </location>
</feature>
<keyword evidence="5" id="KW-1185">Reference proteome</keyword>
<feature type="transmembrane region" description="Helical" evidence="3">
    <location>
        <begin position="144"/>
        <end position="164"/>
    </location>
</feature>
<keyword evidence="3" id="KW-1133">Transmembrane helix</keyword>
<protein>
    <submittedName>
        <fullName evidence="4">Uncharacterized protein</fullName>
    </submittedName>
</protein>
<keyword evidence="1" id="KW-0175">Coiled coil</keyword>
<gene>
    <name evidence="4" type="primary">4</name>
    <name evidence="4" type="ORF">SEA_KWEKEL_4</name>
</gene>
<accession>A0AA96KMK7</accession>
<evidence type="ECO:0000313" key="4">
    <source>
        <dbReference type="EMBL" id="WNO27306.1"/>
    </source>
</evidence>
<evidence type="ECO:0000256" key="1">
    <source>
        <dbReference type="SAM" id="Coils"/>
    </source>
</evidence>
<sequence length="207" mass="22932">MMGGYQPRRHADAGRPFPYDQVRPPAGGGGVYRSGPGKVRREFIDRAALAAAAEAARIERRARDQERRRSTARLEQIAYPAGVPKRAPELVDLGSNEWVGGKPPRTGPNVFERAFSSIREHITAWWCALAFTIIMIVGSQTDWAVTLGCLAGVSAVAGTVAIIVGRRQYRRQLAAEHAAIAARADEQHHQWMNDPDAWRRQIEGNER</sequence>
<keyword evidence="3" id="KW-0812">Transmembrane</keyword>
<proteinExistence type="predicted"/>
<evidence type="ECO:0000256" key="3">
    <source>
        <dbReference type="SAM" id="Phobius"/>
    </source>
</evidence>
<feature type="coiled-coil region" evidence="1">
    <location>
        <begin position="48"/>
        <end position="75"/>
    </location>
</feature>
<feature type="transmembrane region" description="Helical" evidence="3">
    <location>
        <begin position="122"/>
        <end position="138"/>
    </location>
</feature>
<evidence type="ECO:0000313" key="5">
    <source>
        <dbReference type="Proteomes" id="UP001303045"/>
    </source>
</evidence>
<reference evidence="4 5" key="1">
    <citation type="submission" date="2023-08" db="EMBL/GenBank/DDBJ databases">
        <authorList>
            <person name="Wingfield L.M."/>
            <person name="White W.R."/>
            <person name="West C.J."/>
            <person name="Wendt R.N."/>
            <person name="Turner G.C."/>
            <person name="Treadway A.R."/>
            <person name="Swint M.R."/>
            <person name="Swindle R.E."/>
            <person name="Steinfeldt B."/>
            <person name="Smith E.H."/>
            <person name="Sexton S.H."/>
            <person name="Sanford B.N."/>
            <person name="Mott M.G."/>
            <person name="Malone J.B."/>
            <person name="Lynch A.J."/>
            <person name="Lawson L.W."/>
            <person name="Kyzer E.F."/>
            <person name="Knight E.S."/>
            <person name="Jeffus L.A."/>
            <person name="Garrison L.D."/>
            <person name="Edds J.T."/>
            <person name="Dumas P.M."/>
            <person name="Dresser A.M."/>
            <person name="Craft C.S."/>
            <person name="Cole C.E."/>
            <person name="Reyna N.S."/>
            <person name="Plymale R.C."/>
            <person name="Russell D.A."/>
            <person name="Jacobs-Sera D."/>
            <person name="Hatfull G.F."/>
        </authorList>
    </citation>
    <scope>NUCLEOTIDE SEQUENCE [LARGE SCALE GENOMIC DNA]</scope>
</reference>
<keyword evidence="3" id="KW-0472">Membrane</keyword>
<dbReference type="Proteomes" id="UP001303045">
    <property type="component" value="Segment"/>
</dbReference>
<organism evidence="4 5">
    <name type="scientific">Gordonia phage Kwekel</name>
    <dbReference type="NCBI Taxonomy" id="3077820"/>
    <lineage>
        <taxon>Viruses</taxon>
        <taxon>Duplodnaviria</taxon>
        <taxon>Heunggongvirae</taxon>
        <taxon>Uroviricota</taxon>
        <taxon>Caudoviricetes</taxon>
        <taxon>Stackebrandtviridae</taxon>
        <taxon>Schenleyvirinae</taxon>
        <taxon>Dexdertvirus</taxon>
        <taxon>Dexdertvirus kwekel</taxon>
    </lineage>
</organism>